<reference evidence="2" key="1">
    <citation type="submission" date="2024-02" db="UniProtKB">
        <authorList>
            <consortium name="WormBaseParasite"/>
        </authorList>
    </citation>
    <scope>IDENTIFICATION</scope>
</reference>
<protein>
    <submittedName>
        <fullName evidence="2">Uncharacterized protein</fullName>
    </submittedName>
</protein>
<proteinExistence type="predicted"/>
<keyword evidence="1" id="KW-1185">Reference proteome</keyword>
<evidence type="ECO:0000313" key="2">
    <source>
        <dbReference type="WBParaSite" id="TCONS_00004312.p1"/>
    </source>
</evidence>
<evidence type="ECO:0000313" key="1">
    <source>
        <dbReference type="Proteomes" id="UP000035681"/>
    </source>
</evidence>
<accession>A0AAF5HZ64</accession>
<dbReference type="AlphaFoldDB" id="A0AAF5HZ64"/>
<dbReference type="Proteomes" id="UP000035681">
    <property type="component" value="Unplaced"/>
</dbReference>
<sequence>METVVEGIGSCCSTGAESKTCKLLLGGIHLELMLVMIVKPDIIVAVLEAVIQLELNLENKDFSGRNSRIHYYYCFGGCNSTGTKSGAFRLHWSNFGNVALLQLNLKNGSFFVKD</sequence>
<name>A0AAF5HZ64_STRER</name>
<dbReference type="WBParaSite" id="TCONS_00004312.p1">
    <property type="protein sequence ID" value="TCONS_00004312.p1"/>
    <property type="gene ID" value="XLOC_001589"/>
</dbReference>
<organism evidence="1 2">
    <name type="scientific">Strongyloides stercoralis</name>
    <name type="common">Threadworm</name>
    <dbReference type="NCBI Taxonomy" id="6248"/>
    <lineage>
        <taxon>Eukaryota</taxon>
        <taxon>Metazoa</taxon>
        <taxon>Ecdysozoa</taxon>
        <taxon>Nematoda</taxon>
        <taxon>Chromadorea</taxon>
        <taxon>Rhabditida</taxon>
        <taxon>Tylenchina</taxon>
        <taxon>Panagrolaimomorpha</taxon>
        <taxon>Strongyloidoidea</taxon>
        <taxon>Strongyloididae</taxon>
        <taxon>Strongyloides</taxon>
    </lineage>
</organism>